<evidence type="ECO:0000313" key="4">
    <source>
        <dbReference type="Proteomes" id="UP000326944"/>
    </source>
</evidence>
<dbReference type="Gene3D" id="3.40.50.12710">
    <property type="match status" value="1"/>
</dbReference>
<reference evidence="3 4" key="1">
    <citation type="submission" date="2019-09" db="EMBL/GenBank/DDBJ databases">
        <title>Sulfurimonas gotlandica sp. nov., a chemoautotrophic and psychrotolerant epsilonproteobacterium isolated from a pelagic redoxcline, and an emended description of the genus Sulfurimonas.</title>
        <authorList>
            <person name="Wang S."/>
            <person name="Jiang L."/>
            <person name="Shao S."/>
        </authorList>
    </citation>
    <scope>NUCLEOTIDE SEQUENCE [LARGE SCALE GENOMIC DNA]</scope>
    <source>
        <strain evidence="3 4">GYSZ_1</strain>
    </source>
</reference>
<dbReference type="AlphaFoldDB" id="A0A5P8P1C6"/>
<dbReference type="RefSeq" id="WP_152307410.1">
    <property type="nucleotide sequence ID" value="NZ_CP043617.1"/>
</dbReference>
<accession>A0A5P8P1C6</accession>
<dbReference type="PANTHER" id="PTHR12049">
    <property type="entry name" value="PROTEIN ARGININE METHYLTRANSFERASE NDUFAF7, MITOCHONDRIAL"/>
    <property type="match status" value="1"/>
</dbReference>
<dbReference type="InterPro" id="IPR003788">
    <property type="entry name" value="NDUFAF7"/>
</dbReference>
<evidence type="ECO:0000256" key="2">
    <source>
        <dbReference type="ARBA" id="ARBA00022679"/>
    </source>
</evidence>
<evidence type="ECO:0008006" key="5">
    <source>
        <dbReference type="Google" id="ProtNLM"/>
    </source>
</evidence>
<keyword evidence="4" id="KW-1185">Reference proteome</keyword>
<dbReference type="GO" id="GO:0032259">
    <property type="term" value="P:methylation"/>
    <property type="evidence" value="ECO:0007669"/>
    <property type="project" value="UniProtKB-KW"/>
</dbReference>
<dbReference type="InterPro" id="IPR029063">
    <property type="entry name" value="SAM-dependent_MTases_sf"/>
</dbReference>
<evidence type="ECO:0000256" key="1">
    <source>
        <dbReference type="ARBA" id="ARBA00022603"/>
    </source>
</evidence>
<dbReference type="EMBL" id="CP043617">
    <property type="protein sequence ID" value="QFR49466.1"/>
    <property type="molecule type" value="Genomic_DNA"/>
</dbReference>
<dbReference type="Pfam" id="PF02636">
    <property type="entry name" value="Methyltransf_28"/>
    <property type="match status" value="1"/>
</dbReference>
<keyword evidence="1" id="KW-0489">Methyltransferase</keyword>
<dbReference type="PANTHER" id="PTHR12049:SF7">
    <property type="entry name" value="PROTEIN ARGININE METHYLTRANSFERASE NDUFAF7, MITOCHONDRIAL"/>
    <property type="match status" value="1"/>
</dbReference>
<protein>
    <recommendedName>
        <fullName evidence="5">SAM-dependent methyltransferase</fullName>
    </recommendedName>
</protein>
<sequence>MDKKFSEYMTEWLYGKNGYYASYKQIGKEGDFYTAVSTSRFFGGSIAKHIISLIDEGFLNKDAVICEIGAHHGYFLADVVQFIYTLRPELLKSLKFVIIERFDKLQEFQRNYFQESFSDAVHLTHYKSLSELKCENAFFIANEIFDAFPCELYYKGKTARVEDNHNVEFDVDNKWVDNKAKKYHKDRGEIALGYEEFAKEMQATCDKFEFMSFDYGEMQARPDFSLRVYKKHDVIPFFQKEDENGKQINRAELFGTTDITYDVTFEHVKDAYEEAGIKFIEFKAQMVALVDMGILDLLEMLKENVDEKIYKQELEKAKMLIMPNFLGERFKMIRFRKDKST</sequence>
<organism evidence="3 4">
    <name type="scientific">Sulfurimonas lithotrophica</name>
    <dbReference type="NCBI Taxonomy" id="2590022"/>
    <lineage>
        <taxon>Bacteria</taxon>
        <taxon>Pseudomonadati</taxon>
        <taxon>Campylobacterota</taxon>
        <taxon>Epsilonproteobacteria</taxon>
        <taxon>Campylobacterales</taxon>
        <taxon>Sulfurimonadaceae</taxon>
        <taxon>Sulfurimonas</taxon>
    </lineage>
</organism>
<proteinExistence type="predicted"/>
<dbReference type="GO" id="GO:0035243">
    <property type="term" value="F:protein-arginine omega-N symmetric methyltransferase activity"/>
    <property type="evidence" value="ECO:0007669"/>
    <property type="project" value="TreeGrafter"/>
</dbReference>
<gene>
    <name evidence="3" type="ORF">FJR48_06875</name>
</gene>
<dbReference type="OrthoDB" id="9794208at2"/>
<evidence type="ECO:0000313" key="3">
    <source>
        <dbReference type="EMBL" id="QFR49466.1"/>
    </source>
</evidence>
<dbReference type="InterPro" id="IPR038375">
    <property type="entry name" value="NDUFAF7_sf"/>
</dbReference>
<name>A0A5P8P1C6_9BACT</name>
<keyword evidence="2" id="KW-0808">Transferase</keyword>
<dbReference type="Proteomes" id="UP000326944">
    <property type="component" value="Chromosome"/>
</dbReference>
<dbReference type="SUPFAM" id="SSF53335">
    <property type="entry name" value="S-adenosyl-L-methionine-dependent methyltransferases"/>
    <property type="match status" value="1"/>
</dbReference>
<dbReference type="KEGG" id="sulg:FJR48_06875"/>